<name>A0A9X3PLS3_9ACTN</name>
<dbReference type="InterPro" id="IPR032531">
    <property type="entry name" value="DUF4956"/>
</dbReference>
<dbReference type="Pfam" id="PF16316">
    <property type="entry name" value="DUF4956"/>
    <property type="match status" value="1"/>
</dbReference>
<feature type="transmembrane region" description="Helical" evidence="1">
    <location>
        <begin position="20"/>
        <end position="37"/>
    </location>
</feature>
<reference evidence="2" key="1">
    <citation type="submission" date="2022-12" db="EMBL/GenBank/DDBJ databases">
        <title>Gycomyces niveus sp.nov., a novel actinomycete isolated from soil in Shouguang.</title>
        <authorList>
            <person name="Yang X."/>
        </authorList>
    </citation>
    <scope>NUCLEOTIDE SEQUENCE</scope>
    <source>
        <strain evidence="2">DSM 44724</strain>
    </source>
</reference>
<keyword evidence="1" id="KW-0472">Membrane</keyword>
<evidence type="ECO:0000313" key="4">
    <source>
        <dbReference type="Proteomes" id="UP001145799"/>
    </source>
</evidence>
<accession>A0A9X3PLS3</accession>
<dbReference type="Proteomes" id="UP001145799">
    <property type="component" value="Unassembled WGS sequence"/>
</dbReference>
<reference evidence="3 5" key="2">
    <citation type="submission" date="2023-07" db="EMBL/GenBank/DDBJ databases">
        <title>Sequencing the genomes of 1000 actinobacteria strains.</title>
        <authorList>
            <person name="Klenk H.-P."/>
        </authorList>
    </citation>
    <scope>NUCLEOTIDE SEQUENCE [LARGE SCALE GENOMIC DNA]</scope>
    <source>
        <strain evidence="3 5">DSM 44724</strain>
    </source>
</reference>
<evidence type="ECO:0000313" key="2">
    <source>
        <dbReference type="EMBL" id="MDA1385267.1"/>
    </source>
</evidence>
<dbReference type="EMBL" id="JAPZVQ010000004">
    <property type="protein sequence ID" value="MDA1385267.1"/>
    <property type="molecule type" value="Genomic_DNA"/>
</dbReference>
<evidence type="ECO:0000313" key="3">
    <source>
        <dbReference type="EMBL" id="MDR7337116.1"/>
    </source>
</evidence>
<sequence>MDFLTNFNDLSAEFSVADIAISLTLSFLLSCVIGIVYRHTHQNVSYSQSYVQTLIIMGVVISVIMLIVGSNVARAFALVGALSIIRFRNALKETRDVGYIFLVMGVGMACGTRFYLLAIIATVVVCLVLLIMHRFNWFAHNVQRQVVKVHVPAVVDGTDEDYADRIDDVLIRNTDEFEQVSMETIRGGALIEMTYTVRLKKGKSPSGLLGELRDVTSGQQVTVLTGYDQTDL</sequence>
<organism evidence="2 4">
    <name type="scientific">Glycomyces lechevalierae</name>
    <dbReference type="NCBI Taxonomy" id="256034"/>
    <lineage>
        <taxon>Bacteria</taxon>
        <taxon>Bacillati</taxon>
        <taxon>Actinomycetota</taxon>
        <taxon>Actinomycetes</taxon>
        <taxon>Glycomycetales</taxon>
        <taxon>Glycomycetaceae</taxon>
        <taxon>Glycomyces</taxon>
    </lineage>
</organism>
<gene>
    <name evidence="3" type="ORF">J2S69_000835</name>
    <name evidence="2" type="ORF">O2L01_09750</name>
</gene>
<feature type="transmembrane region" description="Helical" evidence="1">
    <location>
        <begin position="97"/>
        <end position="130"/>
    </location>
</feature>
<protein>
    <submittedName>
        <fullName evidence="2">DUF4956 domain-containing protein</fullName>
    </submittedName>
    <submittedName>
        <fullName evidence="3">Membrane protein YhiD involved in acid resistance</fullName>
    </submittedName>
</protein>
<dbReference type="EMBL" id="JAVDYD010000001">
    <property type="protein sequence ID" value="MDR7337116.1"/>
    <property type="molecule type" value="Genomic_DNA"/>
</dbReference>
<keyword evidence="5" id="KW-1185">Reference proteome</keyword>
<dbReference type="RefSeq" id="WP_270121727.1">
    <property type="nucleotide sequence ID" value="NZ_BAAAOM010000002.1"/>
</dbReference>
<dbReference type="Proteomes" id="UP001183604">
    <property type="component" value="Unassembled WGS sequence"/>
</dbReference>
<keyword evidence="1" id="KW-0812">Transmembrane</keyword>
<feature type="transmembrane region" description="Helical" evidence="1">
    <location>
        <begin position="49"/>
        <end position="77"/>
    </location>
</feature>
<evidence type="ECO:0000313" key="5">
    <source>
        <dbReference type="Proteomes" id="UP001183604"/>
    </source>
</evidence>
<dbReference type="AlphaFoldDB" id="A0A9X3PLS3"/>
<proteinExistence type="predicted"/>
<evidence type="ECO:0000256" key="1">
    <source>
        <dbReference type="SAM" id="Phobius"/>
    </source>
</evidence>
<keyword evidence="1" id="KW-1133">Transmembrane helix</keyword>
<comment type="caution">
    <text evidence="2">The sequence shown here is derived from an EMBL/GenBank/DDBJ whole genome shotgun (WGS) entry which is preliminary data.</text>
</comment>